<dbReference type="Pfam" id="PF05857">
    <property type="entry name" value="TraX"/>
    <property type="match status" value="1"/>
</dbReference>
<comment type="caution">
    <text evidence="2">The sequence shown here is derived from an EMBL/GenBank/DDBJ whole genome shotgun (WGS) entry which is preliminary data.</text>
</comment>
<evidence type="ECO:0000313" key="2">
    <source>
        <dbReference type="EMBL" id="MBW6410079.1"/>
    </source>
</evidence>
<dbReference type="Proteomes" id="UP001519921">
    <property type="component" value="Unassembled WGS sequence"/>
</dbReference>
<sequence length="235" mass="27428">MKRFNTFILKIMAIIFMTLDHVYTYIAGKGDINIPIWFGYLGKLAAPIFFYLIVEGFFHTKSRKKYSGRLLGVAGLMAIIDIILDIHNNIFLSLGLGVILMSVIEYCKENKRNSKKLIFGVLVSILVSVLMMFTEASYYGLAMILTFYFFREKKVIMSIVYIVFSLLPVLGNLSLGEYFTESIFLWDYQWMMVFSIIFINMYNGKLGFNNKFIKWFFYGFYPIHLMIIILISNVY</sequence>
<evidence type="ECO:0000313" key="3">
    <source>
        <dbReference type="Proteomes" id="UP001519921"/>
    </source>
</evidence>
<evidence type="ECO:0000256" key="1">
    <source>
        <dbReference type="SAM" id="Phobius"/>
    </source>
</evidence>
<feature type="transmembrane region" description="Helical" evidence="1">
    <location>
        <begin position="119"/>
        <end position="149"/>
    </location>
</feature>
<feature type="transmembrane region" description="Helical" evidence="1">
    <location>
        <begin position="34"/>
        <end position="54"/>
    </location>
</feature>
<protein>
    <submittedName>
        <fullName evidence="2">Conjugal transfer protein TraX</fullName>
    </submittedName>
</protein>
<dbReference type="InterPro" id="IPR008875">
    <property type="entry name" value="TraX"/>
</dbReference>
<keyword evidence="1" id="KW-0472">Membrane</keyword>
<proteinExistence type="predicted"/>
<feature type="transmembrane region" description="Helical" evidence="1">
    <location>
        <begin position="66"/>
        <end position="84"/>
    </location>
</feature>
<dbReference type="RefSeq" id="WP_219779138.1">
    <property type="nucleotide sequence ID" value="NZ_JAHXPT010000005.1"/>
</dbReference>
<keyword evidence="1" id="KW-0812">Transmembrane</keyword>
<feature type="transmembrane region" description="Helical" evidence="1">
    <location>
        <begin position="215"/>
        <end position="234"/>
    </location>
</feature>
<dbReference type="EMBL" id="JAHXPT010000005">
    <property type="protein sequence ID" value="MBW6410079.1"/>
    <property type="molecule type" value="Genomic_DNA"/>
</dbReference>
<feature type="transmembrane region" description="Helical" evidence="1">
    <location>
        <begin position="90"/>
        <end position="107"/>
    </location>
</feature>
<name>A0ABS7AN30_9CLOT</name>
<organism evidence="2 3">
    <name type="scientific">Clostridium weizhouense</name>
    <dbReference type="NCBI Taxonomy" id="2859781"/>
    <lineage>
        <taxon>Bacteria</taxon>
        <taxon>Bacillati</taxon>
        <taxon>Bacillota</taxon>
        <taxon>Clostridia</taxon>
        <taxon>Eubacteriales</taxon>
        <taxon>Clostridiaceae</taxon>
        <taxon>Clostridium</taxon>
    </lineage>
</organism>
<accession>A0ABS7AN30</accession>
<gene>
    <name evidence="2" type="ORF">KYD98_08235</name>
</gene>
<feature type="transmembrane region" description="Helical" evidence="1">
    <location>
        <begin position="155"/>
        <end position="173"/>
    </location>
</feature>
<keyword evidence="3" id="KW-1185">Reference proteome</keyword>
<keyword evidence="1" id="KW-1133">Transmembrane helix</keyword>
<feature type="transmembrane region" description="Helical" evidence="1">
    <location>
        <begin position="7"/>
        <end position="28"/>
    </location>
</feature>
<feature type="transmembrane region" description="Helical" evidence="1">
    <location>
        <begin position="185"/>
        <end position="203"/>
    </location>
</feature>
<reference evidence="2 3" key="1">
    <citation type="submission" date="2021-07" db="EMBL/GenBank/DDBJ databases">
        <title>Clostridium weizhouense sp. nov., an anaerobic bacterium isolated from activated sludge of Petroleum wastewater.</title>
        <authorList>
            <person name="Li Q."/>
        </authorList>
    </citation>
    <scope>NUCLEOTIDE SEQUENCE [LARGE SCALE GENOMIC DNA]</scope>
    <source>
        <strain evidence="2 3">YB-6</strain>
    </source>
</reference>